<feature type="transmembrane region" description="Helical" evidence="6">
    <location>
        <begin position="130"/>
        <end position="149"/>
    </location>
</feature>
<keyword evidence="4 6" id="KW-0472">Membrane</keyword>
<accession>A0A0G0AJX2</accession>
<dbReference type="Pfam" id="PF07690">
    <property type="entry name" value="MFS_1"/>
    <property type="match status" value="1"/>
</dbReference>
<dbReference type="Proteomes" id="UP000034112">
    <property type="component" value="Unassembled WGS sequence"/>
</dbReference>
<feature type="transmembrane region" description="Helical" evidence="6">
    <location>
        <begin position="502"/>
        <end position="521"/>
    </location>
</feature>
<dbReference type="SUPFAM" id="SSF103473">
    <property type="entry name" value="MFS general substrate transporter"/>
    <property type="match status" value="1"/>
</dbReference>
<name>A0A0G0AJX2_TRIHA</name>
<feature type="transmembrane region" description="Helical" evidence="6">
    <location>
        <begin position="328"/>
        <end position="348"/>
    </location>
</feature>
<feature type="transmembrane region" description="Helical" evidence="6">
    <location>
        <begin position="419"/>
        <end position="440"/>
    </location>
</feature>
<feature type="transmembrane region" description="Helical" evidence="6">
    <location>
        <begin position="388"/>
        <end position="407"/>
    </location>
</feature>
<dbReference type="PANTHER" id="PTHR42718">
    <property type="entry name" value="MAJOR FACILITATOR SUPERFAMILY MULTIDRUG TRANSPORTER MFSC"/>
    <property type="match status" value="1"/>
</dbReference>
<feature type="transmembrane region" description="Helical" evidence="6">
    <location>
        <begin position="284"/>
        <end position="307"/>
    </location>
</feature>
<evidence type="ECO:0000256" key="6">
    <source>
        <dbReference type="SAM" id="Phobius"/>
    </source>
</evidence>
<dbReference type="InterPro" id="IPR036259">
    <property type="entry name" value="MFS_trans_sf"/>
</dbReference>
<dbReference type="AlphaFoldDB" id="A0A0G0AJX2"/>
<dbReference type="Gene3D" id="1.20.1250.20">
    <property type="entry name" value="MFS general substrate transporter like domains"/>
    <property type="match status" value="1"/>
</dbReference>
<feature type="domain" description="Major facilitator superfamily (MFS) profile" evidence="7">
    <location>
        <begin position="59"/>
        <end position="526"/>
    </location>
</feature>
<organism evidence="8 9">
    <name type="scientific">Trichoderma harzianum</name>
    <name type="common">Hypocrea lixii</name>
    <dbReference type="NCBI Taxonomy" id="5544"/>
    <lineage>
        <taxon>Eukaryota</taxon>
        <taxon>Fungi</taxon>
        <taxon>Dikarya</taxon>
        <taxon>Ascomycota</taxon>
        <taxon>Pezizomycotina</taxon>
        <taxon>Sordariomycetes</taxon>
        <taxon>Hypocreomycetidae</taxon>
        <taxon>Hypocreales</taxon>
        <taxon>Hypocreaceae</taxon>
        <taxon>Trichoderma</taxon>
    </lineage>
</organism>
<dbReference type="GO" id="GO:0016020">
    <property type="term" value="C:membrane"/>
    <property type="evidence" value="ECO:0007669"/>
    <property type="project" value="UniProtKB-SubCell"/>
</dbReference>
<feature type="transmembrane region" description="Helical" evidence="6">
    <location>
        <begin position="219"/>
        <end position="240"/>
    </location>
</feature>
<feature type="transmembrane region" description="Helical" evidence="6">
    <location>
        <begin position="58"/>
        <end position="80"/>
    </location>
</feature>
<protein>
    <recommendedName>
        <fullName evidence="7">Major facilitator superfamily (MFS) profile domain-containing protein</fullName>
    </recommendedName>
</protein>
<gene>
    <name evidence="8" type="ORF">THAR02_02729</name>
</gene>
<dbReference type="InterPro" id="IPR020846">
    <property type="entry name" value="MFS_dom"/>
</dbReference>
<feature type="transmembrane region" description="Helical" evidence="6">
    <location>
        <begin position="188"/>
        <end position="207"/>
    </location>
</feature>
<dbReference type="PANTHER" id="PTHR42718:SF11">
    <property type="entry name" value="MAJOR FACILITATOR SUPERFAMILY (MFS) PROFILE DOMAIN-CONTAINING PROTEIN"/>
    <property type="match status" value="1"/>
</dbReference>
<dbReference type="GO" id="GO:0022857">
    <property type="term" value="F:transmembrane transporter activity"/>
    <property type="evidence" value="ECO:0007669"/>
    <property type="project" value="InterPro"/>
</dbReference>
<dbReference type="OrthoDB" id="5086884at2759"/>
<evidence type="ECO:0000256" key="4">
    <source>
        <dbReference type="ARBA" id="ARBA00023136"/>
    </source>
</evidence>
<evidence type="ECO:0000313" key="8">
    <source>
        <dbReference type="EMBL" id="KKP05134.1"/>
    </source>
</evidence>
<dbReference type="PROSITE" id="PS50850">
    <property type="entry name" value="MFS"/>
    <property type="match status" value="1"/>
</dbReference>
<proteinExistence type="predicted"/>
<evidence type="ECO:0000256" key="2">
    <source>
        <dbReference type="ARBA" id="ARBA00022692"/>
    </source>
</evidence>
<evidence type="ECO:0000259" key="7">
    <source>
        <dbReference type="PROSITE" id="PS50850"/>
    </source>
</evidence>
<evidence type="ECO:0000256" key="3">
    <source>
        <dbReference type="ARBA" id="ARBA00022989"/>
    </source>
</evidence>
<dbReference type="OMA" id="TPYIYVT"/>
<sequence>MESDEKKGQFKMGQPEPPAVLESGVLPSGRTSSDNSQFLDKAEIERLGRARPAVLSSWLTEVLFVATIVLSMTMSEYFIGGFNIILPPVADALNIPENTRTWPAGVINLTTAAFLMPFSRLCDIYGARSVFLFGHIWFMIWSLVCGFSQNTIMLIICRALQGVGTSAFTPAGLALLGQTYRPGPRKNLVFAIWGAFACLGFYFGIFMGAVTADFMTWRWYFWIGAIIIFCIAFTGFLTIPRNLHDQDDTIRMDWWGLCTIVPGLILVVFAFTDGGHAPRGWQTPYIYVTFIIGMLFLIAGVYTQGWVSAQPLLPADLFRPKYMKRLSLALFFLYGVFGLYLFYSSYYIETVLNTTPILTAAWFTPLAIGGVCLAVCGGFVMHMISNRILMMISSVGFLLSVLLFAIIPNRVDGHPSTGFLYWAYIFPAMLCGTIGVDITYNVTNVFITTSMPRRLQATAGGLINTLLYLGLAFWLGIAEMAVSEADRRKLPEGLSLRQQYKIGFWIGVAMAGLSLILVLTIKIDKAAAELTADEKAARAQREATSN</sequence>
<dbReference type="InterPro" id="IPR011701">
    <property type="entry name" value="MFS"/>
</dbReference>
<keyword evidence="2 6" id="KW-0812">Transmembrane</keyword>
<comment type="subcellular location">
    <subcellularLocation>
        <location evidence="1">Membrane</location>
        <topology evidence="1">Multi-pass membrane protein</topology>
    </subcellularLocation>
</comment>
<feature type="region of interest" description="Disordered" evidence="5">
    <location>
        <begin position="1"/>
        <end position="35"/>
    </location>
</feature>
<feature type="transmembrane region" description="Helical" evidence="6">
    <location>
        <begin position="252"/>
        <end position="272"/>
    </location>
</feature>
<feature type="transmembrane region" description="Helical" evidence="6">
    <location>
        <begin position="461"/>
        <end position="482"/>
    </location>
</feature>
<comment type="caution">
    <text evidence="8">The sequence shown here is derived from an EMBL/GenBank/DDBJ whole genome shotgun (WGS) entry which is preliminary data.</text>
</comment>
<evidence type="ECO:0000256" key="1">
    <source>
        <dbReference type="ARBA" id="ARBA00004141"/>
    </source>
</evidence>
<evidence type="ECO:0000313" key="9">
    <source>
        <dbReference type="Proteomes" id="UP000034112"/>
    </source>
</evidence>
<evidence type="ECO:0000256" key="5">
    <source>
        <dbReference type="SAM" id="MobiDB-lite"/>
    </source>
</evidence>
<reference evidence="9" key="1">
    <citation type="journal article" date="2015" name="Genome Announc.">
        <title>Draft whole-genome sequence of the biocontrol agent Trichoderma harzianum T6776.</title>
        <authorList>
            <person name="Baroncelli R."/>
            <person name="Piaggeschi G."/>
            <person name="Fiorini L."/>
            <person name="Bertolini E."/>
            <person name="Zapparata A."/>
            <person name="Pe M.E."/>
            <person name="Sarrocco S."/>
            <person name="Vannacci G."/>
        </authorList>
    </citation>
    <scope>NUCLEOTIDE SEQUENCE [LARGE SCALE GENOMIC DNA]</scope>
    <source>
        <strain evidence="9">T6776</strain>
    </source>
</reference>
<dbReference type="Gene3D" id="1.20.1720.10">
    <property type="entry name" value="Multidrug resistance protein D"/>
    <property type="match status" value="1"/>
</dbReference>
<dbReference type="EMBL" id="JOKZ01000057">
    <property type="protein sequence ID" value="KKP05134.1"/>
    <property type="molecule type" value="Genomic_DNA"/>
</dbReference>
<keyword evidence="3 6" id="KW-1133">Transmembrane helix</keyword>
<feature type="transmembrane region" description="Helical" evidence="6">
    <location>
        <begin position="360"/>
        <end position="381"/>
    </location>
</feature>